<dbReference type="PANTHER" id="PTHR31157">
    <property type="entry name" value="SCP DOMAIN-CONTAINING PROTEIN"/>
    <property type="match status" value="1"/>
</dbReference>
<dbReference type="CDD" id="cd00094">
    <property type="entry name" value="HX"/>
    <property type="match status" value="1"/>
</dbReference>
<dbReference type="OrthoDB" id="700426at2"/>
<sequence>MMMKTKQLSIPLSRSLPLILLVLLTSSLQAQPFRGCAKGNEYVAPVNGAHEKEVLRLVNVERKKRGLQPLTWNTKMARAARYHAADMAHDNYFDHASYDRGGQKVCATFTRIRKFGSGSAENIAVGGSTPAGTMRQWMNSPGHKRNILSKGSKSLGVGYYYKPGLKNKWRHYWVQNFSRVTTSGTTGGSGGSNGGGNVGNSGGSTRLSPTLIRKGWKGFPFRKVDAATYYPGNIVYLFSGTQYARWDGKTRRVGPARSTRKYWRGLPFSMVEAAFYWKGNNKVYLFSGTQYVRYDVRTNKVDPGYPKNTQRYWGGSRMFRRVDAVLPYPNGKVYFFRGNQYIRYDFAKNRIDPGYPKTINNSTWPKLSFRTADAAVLWKSHPGYFFKNGAYHRFHIKKESAY</sequence>
<evidence type="ECO:0000313" key="5">
    <source>
        <dbReference type="EMBL" id="EAY23980.1"/>
    </source>
</evidence>
<dbReference type="CDD" id="cd05379">
    <property type="entry name" value="CAP_bacterial"/>
    <property type="match status" value="1"/>
</dbReference>
<dbReference type="InterPro" id="IPR000585">
    <property type="entry name" value="Hemopexin-like_dom"/>
</dbReference>
<organism evidence="5 6">
    <name type="scientific">Microscilla marina ATCC 23134</name>
    <dbReference type="NCBI Taxonomy" id="313606"/>
    <lineage>
        <taxon>Bacteria</taxon>
        <taxon>Pseudomonadati</taxon>
        <taxon>Bacteroidota</taxon>
        <taxon>Cytophagia</taxon>
        <taxon>Cytophagales</taxon>
        <taxon>Microscillaceae</taxon>
        <taxon>Microscilla</taxon>
    </lineage>
</organism>
<feature type="signal peptide" evidence="3">
    <location>
        <begin position="1"/>
        <end position="30"/>
    </location>
</feature>
<evidence type="ECO:0000259" key="4">
    <source>
        <dbReference type="Pfam" id="PF00188"/>
    </source>
</evidence>
<evidence type="ECO:0000256" key="3">
    <source>
        <dbReference type="SAM" id="SignalP"/>
    </source>
</evidence>
<protein>
    <recommendedName>
        <fullName evidence="4">SCP domain-containing protein</fullName>
    </recommendedName>
</protein>
<evidence type="ECO:0000313" key="6">
    <source>
        <dbReference type="Proteomes" id="UP000004095"/>
    </source>
</evidence>
<evidence type="ECO:0000256" key="2">
    <source>
        <dbReference type="SAM" id="MobiDB-lite"/>
    </source>
</evidence>
<feature type="compositionally biased region" description="Gly residues" evidence="2">
    <location>
        <begin position="185"/>
        <end position="202"/>
    </location>
</feature>
<dbReference type="eggNOG" id="COG1524">
    <property type="taxonomic scope" value="Bacteria"/>
</dbReference>
<keyword evidence="3" id="KW-0732">Signal</keyword>
<dbReference type="SUPFAM" id="SSF55797">
    <property type="entry name" value="PR-1-like"/>
    <property type="match status" value="1"/>
</dbReference>
<dbReference type="EMBL" id="AAWS01000092">
    <property type="protein sequence ID" value="EAY23980.1"/>
    <property type="molecule type" value="Genomic_DNA"/>
</dbReference>
<name>A2A065_MICM2</name>
<dbReference type="PROSITE" id="PS51642">
    <property type="entry name" value="HEMOPEXIN_2"/>
    <property type="match status" value="3"/>
</dbReference>
<gene>
    <name evidence="5" type="ORF">M23134_01814</name>
</gene>
<dbReference type="Proteomes" id="UP000004095">
    <property type="component" value="Unassembled WGS sequence"/>
</dbReference>
<dbReference type="AlphaFoldDB" id="A2A065"/>
<dbReference type="InterPro" id="IPR018487">
    <property type="entry name" value="Hemopexin-like_repeat"/>
</dbReference>
<reference evidence="5 6" key="1">
    <citation type="submission" date="2007-01" db="EMBL/GenBank/DDBJ databases">
        <authorList>
            <person name="Haygood M."/>
            <person name="Podell S."/>
            <person name="Anderson C."/>
            <person name="Hopkinson B."/>
            <person name="Roe K."/>
            <person name="Barbeau K."/>
            <person name="Gaasterland T."/>
            <person name="Ferriera S."/>
            <person name="Johnson J."/>
            <person name="Kravitz S."/>
            <person name="Beeson K."/>
            <person name="Sutton G."/>
            <person name="Rogers Y.-H."/>
            <person name="Friedman R."/>
            <person name="Frazier M."/>
            <person name="Venter J.C."/>
        </authorList>
    </citation>
    <scope>NUCLEOTIDE SEQUENCE [LARGE SCALE GENOMIC DNA]</scope>
    <source>
        <strain evidence="5 6">ATCC 23134</strain>
    </source>
</reference>
<dbReference type="InterPro" id="IPR014044">
    <property type="entry name" value="CAP_dom"/>
</dbReference>
<comment type="caution">
    <text evidence="5">The sequence shown here is derived from an EMBL/GenBank/DDBJ whole genome shotgun (WGS) entry which is preliminary data.</text>
</comment>
<accession>A2A065</accession>
<dbReference type="Pfam" id="PF00188">
    <property type="entry name" value="CAP"/>
    <property type="match status" value="1"/>
</dbReference>
<dbReference type="InterPro" id="IPR035940">
    <property type="entry name" value="CAP_sf"/>
</dbReference>
<feature type="domain" description="SCP" evidence="4">
    <location>
        <begin position="55"/>
        <end position="177"/>
    </location>
</feature>
<evidence type="ECO:0000256" key="1">
    <source>
        <dbReference type="ARBA" id="ARBA00022737"/>
    </source>
</evidence>
<dbReference type="PANTHER" id="PTHR31157:SF1">
    <property type="entry name" value="SCP DOMAIN-CONTAINING PROTEIN"/>
    <property type="match status" value="1"/>
</dbReference>
<keyword evidence="6" id="KW-1185">Reference proteome</keyword>
<dbReference type="SMART" id="SM00120">
    <property type="entry name" value="HX"/>
    <property type="match status" value="3"/>
</dbReference>
<dbReference type="Pfam" id="PF00045">
    <property type="entry name" value="Hemopexin"/>
    <property type="match status" value="3"/>
</dbReference>
<dbReference type="SUPFAM" id="SSF50923">
    <property type="entry name" value="Hemopexin-like domain"/>
    <property type="match status" value="1"/>
</dbReference>
<dbReference type="InterPro" id="IPR036375">
    <property type="entry name" value="Hemopexin-like_dom_sf"/>
</dbReference>
<dbReference type="Gene3D" id="2.110.10.10">
    <property type="entry name" value="Hemopexin-like domain"/>
    <property type="match status" value="2"/>
</dbReference>
<dbReference type="RefSeq" id="WP_002705764.1">
    <property type="nucleotide sequence ID" value="NZ_AAWS01000092.1"/>
</dbReference>
<dbReference type="Gene3D" id="3.40.33.10">
    <property type="entry name" value="CAP"/>
    <property type="match status" value="1"/>
</dbReference>
<keyword evidence="1" id="KW-0677">Repeat</keyword>
<dbReference type="eggNOG" id="COG2340">
    <property type="taxonomic scope" value="Bacteria"/>
</dbReference>
<feature type="region of interest" description="Disordered" evidence="2">
    <location>
        <begin position="183"/>
        <end position="204"/>
    </location>
</feature>
<proteinExistence type="predicted"/>
<feature type="chain" id="PRO_5002642091" description="SCP domain-containing protein" evidence="3">
    <location>
        <begin position="31"/>
        <end position="402"/>
    </location>
</feature>